<dbReference type="GO" id="GO:0000731">
    <property type="term" value="P:DNA synthesis involved in DNA repair"/>
    <property type="evidence" value="ECO:0007669"/>
    <property type="project" value="TreeGrafter"/>
</dbReference>
<dbReference type="InterPro" id="IPR041685">
    <property type="entry name" value="AAA_GajA/Old/RecF-like"/>
</dbReference>
<dbReference type="AlphaFoldDB" id="A0A921HZ39"/>
<comment type="caution">
    <text evidence="2">The sequence shown here is derived from an EMBL/GenBank/DDBJ whole genome shotgun (WGS) entry which is preliminary data.</text>
</comment>
<evidence type="ECO:0000259" key="1">
    <source>
        <dbReference type="Pfam" id="PF13175"/>
    </source>
</evidence>
<dbReference type="Gene3D" id="3.40.50.300">
    <property type="entry name" value="P-loop containing nucleotide triphosphate hydrolases"/>
    <property type="match status" value="1"/>
</dbReference>
<dbReference type="PANTHER" id="PTHR32182">
    <property type="entry name" value="DNA REPLICATION AND REPAIR PROTEIN RECF"/>
    <property type="match status" value="1"/>
</dbReference>
<feature type="domain" description="Endonuclease GajA/Old nuclease/RecF-like AAA" evidence="1">
    <location>
        <begin position="1"/>
        <end position="49"/>
    </location>
</feature>
<dbReference type="Proteomes" id="UP000769156">
    <property type="component" value="Unassembled WGS sequence"/>
</dbReference>
<dbReference type="SUPFAM" id="SSF52540">
    <property type="entry name" value="P-loop containing nucleoside triphosphate hydrolases"/>
    <property type="match status" value="1"/>
</dbReference>
<protein>
    <submittedName>
        <fullName evidence="2">AAA family ATPase</fullName>
    </submittedName>
</protein>
<dbReference type="PANTHER" id="PTHR32182:SF22">
    <property type="entry name" value="ATP-DEPENDENT ENDONUCLEASE, OLD FAMILY-RELATED"/>
    <property type="match status" value="1"/>
</dbReference>
<evidence type="ECO:0000313" key="3">
    <source>
        <dbReference type="Proteomes" id="UP000769156"/>
    </source>
</evidence>
<dbReference type="GO" id="GO:0006302">
    <property type="term" value="P:double-strand break repair"/>
    <property type="evidence" value="ECO:0007669"/>
    <property type="project" value="TreeGrafter"/>
</dbReference>
<reference evidence="2" key="2">
    <citation type="submission" date="2021-09" db="EMBL/GenBank/DDBJ databases">
        <authorList>
            <person name="Gilroy R."/>
        </authorList>
    </citation>
    <scope>NUCLEOTIDE SEQUENCE</scope>
    <source>
        <strain evidence="2">ChiSjej5B23-16112</strain>
    </source>
</reference>
<evidence type="ECO:0000313" key="2">
    <source>
        <dbReference type="EMBL" id="HJF93450.1"/>
    </source>
</evidence>
<accession>A0A921HZ39</accession>
<gene>
    <name evidence="2" type="ORF">K8V82_01485</name>
</gene>
<name>A0A921HZ39_9FIRM</name>
<feature type="non-terminal residue" evidence="2">
    <location>
        <position position="157"/>
    </location>
</feature>
<dbReference type="InterPro" id="IPR027417">
    <property type="entry name" value="P-loop_NTPase"/>
</dbReference>
<organism evidence="2 3">
    <name type="scientific">Lachnoclostridium phocaeense</name>
    <dbReference type="NCBI Taxonomy" id="1871021"/>
    <lineage>
        <taxon>Bacteria</taxon>
        <taxon>Bacillati</taxon>
        <taxon>Bacillota</taxon>
        <taxon>Clostridia</taxon>
        <taxon>Lachnospirales</taxon>
        <taxon>Lachnospiraceae</taxon>
    </lineage>
</organism>
<dbReference type="EMBL" id="DYVY01000029">
    <property type="protein sequence ID" value="HJF93450.1"/>
    <property type="molecule type" value="Genomic_DNA"/>
</dbReference>
<proteinExistence type="predicted"/>
<dbReference type="Pfam" id="PF13175">
    <property type="entry name" value="AAA_15"/>
    <property type="match status" value="1"/>
</dbReference>
<reference evidence="2" key="1">
    <citation type="journal article" date="2021" name="PeerJ">
        <title>Extensive microbial diversity within the chicken gut microbiome revealed by metagenomics and culture.</title>
        <authorList>
            <person name="Gilroy R."/>
            <person name="Ravi A."/>
            <person name="Getino M."/>
            <person name="Pursley I."/>
            <person name="Horton D.L."/>
            <person name="Alikhan N.F."/>
            <person name="Baker D."/>
            <person name="Gharbi K."/>
            <person name="Hall N."/>
            <person name="Watson M."/>
            <person name="Adriaenssens E.M."/>
            <person name="Foster-Nyarko E."/>
            <person name="Jarju S."/>
            <person name="Secka A."/>
            <person name="Antonio M."/>
            <person name="Oren A."/>
            <person name="Chaudhuri R.R."/>
            <person name="La Ragione R."/>
            <person name="Hildebrand F."/>
            <person name="Pallen M.J."/>
        </authorList>
    </citation>
    <scope>NUCLEOTIDE SEQUENCE</scope>
    <source>
        <strain evidence="2">ChiSjej5B23-16112</strain>
    </source>
</reference>
<sequence length="157" mass="17853">MYIHSVKLINFKSIGNYPEAEIILEPRVTTIIGKNESGKSNILEGLSKIDFIKSNPVAFSQSIINRNSSLSDTQNTYVITLKPTSDEIRRGLVDETKVIITKERCTVAGGFLEFCRQNIMTYFGAIVDILNELGNNPFQLKDQDLVRYRSYKKELEQ</sequence>